<keyword evidence="1" id="KW-1003">Cell membrane</keyword>
<dbReference type="InterPro" id="IPR050490">
    <property type="entry name" value="Bact_solute-bd_prot1"/>
</dbReference>
<gene>
    <name evidence="8" type="ORF">PM3016_5866</name>
</gene>
<keyword evidence="4" id="KW-0564">Palmitate</keyword>
<evidence type="ECO:0000256" key="7">
    <source>
        <dbReference type="SAM" id="SignalP"/>
    </source>
</evidence>
<keyword evidence="9" id="KW-1185">Reference proteome</keyword>
<dbReference type="HOGENOM" id="CLU_477183_0_0_9"/>
<dbReference type="PROSITE" id="PS51257">
    <property type="entry name" value="PROKAR_LIPOPROTEIN"/>
    <property type="match status" value="1"/>
</dbReference>
<feature type="chain" id="PRO_5003605675" evidence="7">
    <location>
        <begin position="36"/>
        <end position="536"/>
    </location>
</feature>
<dbReference type="Gene3D" id="3.40.190.10">
    <property type="entry name" value="Periplasmic binding protein-like II"/>
    <property type="match status" value="2"/>
</dbReference>
<accession>H6NNF7</accession>
<evidence type="ECO:0000256" key="2">
    <source>
        <dbReference type="ARBA" id="ARBA00022729"/>
    </source>
</evidence>
<evidence type="ECO:0000256" key="6">
    <source>
        <dbReference type="SAM" id="MobiDB-lite"/>
    </source>
</evidence>
<evidence type="ECO:0000313" key="9">
    <source>
        <dbReference type="Proteomes" id="UP000007523"/>
    </source>
</evidence>
<dbReference type="Proteomes" id="UP000007523">
    <property type="component" value="Chromosome"/>
</dbReference>
<keyword evidence="2 7" id="KW-0732">Signal</keyword>
<evidence type="ECO:0000256" key="5">
    <source>
        <dbReference type="ARBA" id="ARBA00023288"/>
    </source>
</evidence>
<name>H6NNF7_9BACL</name>
<reference evidence="8 9" key="1">
    <citation type="journal article" date="2012" name="J. Bacteriol.">
        <title>Complete Genome Sequence of Paenibacillus mucilaginosus 3016, a Bacterium Functional as Microbial Fertilizer.</title>
        <authorList>
            <person name="Ma M."/>
            <person name="Wang Z."/>
            <person name="Li L."/>
            <person name="Jiang X."/>
            <person name="Guan D."/>
            <person name="Cao F."/>
            <person name="Chen H."/>
            <person name="Wang X."/>
            <person name="Shen D."/>
            <person name="Du B."/>
            <person name="Li J."/>
        </authorList>
    </citation>
    <scope>NUCLEOTIDE SEQUENCE [LARGE SCALE GENOMIC DNA]</scope>
    <source>
        <strain evidence="8 9">3016</strain>
    </source>
</reference>
<dbReference type="AlphaFoldDB" id="H6NNF7"/>
<evidence type="ECO:0000256" key="1">
    <source>
        <dbReference type="ARBA" id="ARBA00022475"/>
    </source>
</evidence>
<feature type="region of interest" description="Disordered" evidence="6">
    <location>
        <begin position="32"/>
        <end position="51"/>
    </location>
</feature>
<dbReference type="STRING" id="1116391.PM3016_5866"/>
<dbReference type="InterPro" id="IPR006059">
    <property type="entry name" value="SBP"/>
</dbReference>
<evidence type="ECO:0000256" key="3">
    <source>
        <dbReference type="ARBA" id="ARBA00023136"/>
    </source>
</evidence>
<keyword evidence="5" id="KW-0449">Lipoprotein</keyword>
<dbReference type="KEGG" id="pmq:PM3016_5866"/>
<feature type="compositionally biased region" description="Low complexity" evidence="6">
    <location>
        <begin position="37"/>
        <end position="51"/>
    </location>
</feature>
<feature type="signal peptide" evidence="7">
    <location>
        <begin position="1"/>
        <end position="35"/>
    </location>
</feature>
<keyword evidence="3" id="KW-0472">Membrane</keyword>
<protein>
    <submittedName>
        <fullName evidence="8">Family 1 extracellular solute-binding protein</fullName>
    </submittedName>
</protein>
<dbReference type="PANTHER" id="PTHR43649">
    <property type="entry name" value="ARABINOSE-BINDING PROTEIN-RELATED"/>
    <property type="match status" value="1"/>
</dbReference>
<dbReference type="Pfam" id="PF01547">
    <property type="entry name" value="SBP_bac_1"/>
    <property type="match status" value="1"/>
</dbReference>
<dbReference type="SUPFAM" id="SSF53850">
    <property type="entry name" value="Periplasmic binding protein-like II"/>
    <property type="match status" value="1"/>
</dbReference>
<evidence type="ECO:0000313" key="8">
    <source>
        <dbReference type="EMBL" id="AFC32536.1"/>
    </source>
</evidence>
<sequence length="536" mass="60089">MNGVSYRMKSWKRKLPQTVLAVSVAASLTACSGGASNETPETPAAAENADPNAPVTVEASWMYEWWKPKVWGSDPVTKALTEKTGVTFQFNGVSGDGNEKASIMLLAKDYPEVMWMDRGPVLDKYIAAGALYPIDELAEKYGYKDILTKHIPQGAVDALRKPDGHVYGIPNWFNEKGEFSVGGSFSVRNDIYAKLGTPQFKTVDELTEYLRKVRDSKLTIDGKAVYAIGFQGVTENVERIANLWGAQNSSSRYYDAGEKRVKHFIRGESTLNALKWMNTLYKEKLLDPENFTYKTEQFDEAAAKGRYAVIVANFWDLWKASEVLKMTDPQAFYKAVPHPAGTAGVKPNGDGYDKTGWNVAVITKNAKNPKKIMEFFNYYLSPEGQILSFYGIEGQTWENVNGKPMLKPGVYEEIMKDSEGYGKKTGVRYLDLNQYQKYNWERDAEAPDRRADRALVEAVNFDATQLRILTLNGESKEGIAFANMTSAIDTELTKIIMAGSQEEVVTLYNELIKKLEKQGLKGVEDAWTAMYNEKNK</sequence>
<organism evidence="8 9">
    <name type="scientific">Paenibacillus mucilaginosus 3016</name>
    <dbReference type="NCBI Taxonomy" id="1116391"/>
    <lineage>
        <taxon>Bacteria</taxon>
        <taxon>Bacillati</taxon>
        <taxon>Bacillota</taxon>
        <taxon>Bacilli</taxon>
        <taxon>Bacillales</taxon>
        <taxon>Paenibacillaceae</taxon>
        <taxon>Paenibacillus</taxon>
    </lineage>
</organism>
<evidence type="ECO:0000256" key="4">
    <source>
        <dbReference type="ARBA" id="ARBA00023139"/>
    </source>
</evidence>
<dbReference type="EMBL" id="CP003235">
    <property type="protein sequence ID" value="AFC32536.1"/>
    <property type="molecule type" value="Genomic_DNA"/>
</dbReference>
<proteinExistence type="predicted"/>
<dbReference type="PANTHER" id="PTHR43649:SF33">
    <property type="entry name" value="POLYGALACTURONAN_RHAMNOGALACTURONAN-BINDING PROTEIN YTCQ"/>
    <property type="match status" value="1"/>
</dbReference>